<accession>A0A834WWQ5</accession>
<sequence length="63" mass="7350">MEEDRRKYGNLLPWLGFPKSEMNNAEEEMEKILPYEGSSVGAKERRPHKSIQVKWYSVPRGVA</sequence>
<evidence type="ECO:0000313" key="1">
    <source>
        <dbReference type="EMBL" id="KAF7833740.1"/>
    </source>
</evidence>
<gene>
    <name evidence="1" type="ORF">G2W53_016073</name>
</gene>
<dbReference type="AlphaFoldDB" id="A0A834WWQ5"/>
<dbReference type="EMBL" id="JAAIUW010000005">
    <property type="protein sequence ID" value="KAF7833740.1"/>
    <property type="molecule type" value="Genomic_DNA"/>
</dbReference>
<keyword evidence="2" id="KW-1185">Reference proteome</keyword>
<evidence type="ECO:0000313" key="2">
    <source>
        <dbReference type="Proteomes" id="UP000634136"/>
    </source>
</evidence>
<name>A0A834WWQ5_9FABA</name>
<dbReference type="Proteomes" id="UP000634136">
    <property type="component" value="Unassembled WGS sequence"/>
</dbReference>
<proteinExistence type="predicted"/>
<organism evidence="1 2">
    <name type="scientific">Senna tora</name>
    <dbReference type="NCBI Taxonomy" id="362788"/>
    <lineage>
        <taxon>Eukaryota</taxon>
        <taxon>Viridiplantae</taxon>
        <taxon>Streptophyta</taxon>
        <taxon>Embryophyta</taxon>
        <taxon>Tracheophyta</taxon>
        <taxon>Spermatophyta</taxon>
        <taxon>Magnoliopsida</taxon>
        <taxon>eudicotyledons</taxon>
        <taxon>Gunneridae</taxon>
        <taxon>Pentapetalae</taxon>
        <taxon>rosids</taxon>
        <taxon>fabids</taxon>
        <taxon>Fabales</taxon>
        <taxon>Fabaceae</taxon>
        <taxon>Caesalpinioideae</taxon>
        <taxon>Cassia clade</taxon>
        <taxon>Senna</taxon>
    </lineage>
</organism>
<reference evidence="1" key="1">
    <citation type="submission" date="2020-09" db="EMBL/GenBank/DDBJ databases">
        <title>Genome-Enabled Discovery of Anthraquinone Biosynthesis in Senna tora.</title>
        <authorList>
            <person name="Kang S.-H."/>
            <person name="Pandey R.P."/>
            <person name="Lee C.-M."/>
            <person name="Sim J.-S."/>
            <person name="Jeong J.-T."/>
            <person name="Choi B.-S."/>
            <person name="Jung M."/>
            <person name="Ginzburg D."/>
            <person name="Zhao K."/>
            <person name="Won S.Y."/>
            <person name="Oh T.-J."/>
            <person name="Yu Y."/>
            <person name="Kim N.-H."/>
            <person name="Lee O.R."/>
            <person name="Lee T.-H."/>
            <person name="Bashyal P."/>
            <person name="Kim T.-S."/>
            <person name="Lee W.-H."/>
            <person name="Kawkins C."/>
            <person name="Kim C.-K."/>
            <person name="Kim J.S."/>
            <person name="Ahn B.O."/>
            <person name="Rhee S.Y."/>
            <person name="Sohng J.K."/>
        </authorList>
    </citation>
    <scope>NUCLEOTIDE SEQUENCE</scope>
    <source>
        <tissue evidence="1">Leaf</tissue>
    </source>
</reference>
<protein>
    <submittedName>
        <fullName evidence="1">Uncharacterized protein</fullName>
    </submittedName>
</protein>
<comment type="caution">
    <text evidence="1">The sequence shown here is derived from an EMBL/GenBank/DDBJ whole genome shotgun (WGS) entry which is preliminary data.</text>
</comment>